<dbReference type="GO" id="GO:0004386">
    <property type="term" value="F:helicase activity"/>
    <property type="evidence" value="ECO:0007669"/>
    <property type="project" value="UniProtKB-KW"/>
</dbReference>
<gene>
    <name evidence="3" type="ORF">BSO21_22065</name>
</gene>
<dbReference type="SMART" id="SM00491">
    <property type="entry name" value="HELICc2"/>
    <property type="match status" value="1"/>
</dbReference>
<comment type="similarity">
    <text evidence="1">Belongs to the helicase family. DinG subfamily.</text>
</comment>
<comment type="caution">
    <text evidence="3">The sequence shown here is derived from an EMBL/GenBank/DDBJ whole genome shotgun (WGS) entry which is preliminary data.</text>
</comment>
<dbReference type="Gene3D" id="3.40.50.300">
    <property type="entry name" value="P-loop containing nucleotide triphosphate hydrolases"/>
    <property type="match status" value="2"/>
</dbReference>
<feature type="domain" description="ATP-dependent helicase C-terminal" evidence="2">
    <location>
        <begin position="117"/>
        <end position="254"/>
    </location>
</feature>
<accession>A0ABX3GIP1</accession>
<evidence type="ECO:0000259" key="2">
    <source>
        <dbReference type="SMART" id="SM00491"/>
    </source>
</evidence>
<dbReference type="PANTHER" id="PTHR11472">
    <property type="entry name" value="DNA REPAIR DEAD HELICASE RAD3/XP-D SUBFAMILY MEMBER"/>
    <property type="match status" value="1"/>
</dbReference>
<feature type="non-terminal residue" evidence="3">
    <location>
        <position position="1"/>
    </location>
</feature>
<sequence length="272" mass="31108">DEHYITYAEVRRGDVYLKLFNLDPSHLLRQMSKSFRSQILFSATLSPLSYYRDMIGAAEEDYSLTVSSPFQKEQWEVTVLPVSTRYHDREASLVPLTKALSQMVSKKGNYLVFFPSYLYLQNVYQAFTEYYPEIRTLMQDTGMSEQARESFLAAFSPDNDETLLGFAVLGGIFSEGVDLPGDRLNGVMVVGVGLPQLGLERNLLRQYFNARGKNGFDYAYVYPGMCKVLQAGGRLIRSETDTGIIVLADDRFLQSPYMHLLPEEWRDYLIRS</sequence>
<dbReference type="PANTHER" id="PTHR11472:SF34">
    <property type="entry name" value="REGULATOR OF TELOMERE ELONGATION HELICASE 1"/>
    <property type="match status" value="1"/>
</dbReference>
<proteinExistence type="inferred from homology"/>
<evidence type="ECO:0000313" key="4">
    <source>
        <dbReference type="Proteomes" id="UP000187158"/>
    </source>
</evidence>
<keyword evidence="3" id="KW-0378">Hydrolase</keyword>
<dbReference type="InterPro" id="IPR006555">
    <property type="entry name" value="ATP-dep_Helicase_C"/>
</dbReference>
<organism evidence="3 4">
    <name type="scientific">Paenibacillus odorifer</name>
    <dbReference type="NCBI Taxonomy" id="189426"/>
    <lineage>
        <taxon>Bacteria</taxon>
        <taxon>Bacillati</taxon>
        <taxon>Bacillota</taxon>
        <taxon>Bacilli</taxon>
        <taxon>Bacillales</taxon>
        <taxon>Paenibacillaceae</taxon>
        <taxon>Paenibacillus</taxon>
    </lineage>
</organism>
<dbReference type="Proteomes" id="UP000187158">
    <property type="component" value="Unassembled WGS sequence"/>
</dbReference>
<dbReference type="RefSeq" id="WP_144024702.1">
    <property type="nucleotide sequence ID" value="NZ_MPVP01000171.1"/>
</dbReference>
<evidence type="ECO:0000313" key="3">
    <source>
        <dbReference type="EMBL" id="OMD24054.1"/>
    </source>
</evidence>
<dbReference type="InterPro" id="IPR045028">
    <property type="entry name" value="DinG/Rad3-like"/>
</dbReference>
<keyword evidence="4" id="KW-1185">Reference proteome</keyword>
<evidence type="ECO:0000256" key="1">
    <source>
        <dbReference type="ARBA" id="ARBA00038058"/>
    </source>
</evidence>
<protein>
    <submittedName>
        <fullName evidence="3">ATP-dependent helicase</fullName>
    </submittedName>
</protein>
<dbReference type="EMBL" id="MPVP01000171">
    <property type="protein sequence ID" value="OMD24054.1"/>
    <property type="molecule type" value="Genomic_DNA"/>
</dbReference>
<keyword evidence="3" id="KW-0067">ATP-binding</keyword>
<dbReference type="Gene3D" id="1.10.275.40">
    <property type="match status" value="1"/>
</dbReference>
<dbReference type="InterPro" id="IPR027417">
    <property type="entry name" value="P-loop_NTPase"/>
</dbReference>
<reference evidence="3 4" key="1">
    <citation type="submission" date="2016-11" db="EMBL/GenBank/DDBJ databases">
        <title>Paenibacillus species isolates.</title>
        <authorList>
            <person name="Beno S.M."/>
        </authorList>
    </citation>
    <scope>NUCLEOTIDE SEQUENCE [LARGE SCALE GENOMIC DNA]</scope>
    <source>
        <strain evidence="3 4">FSL H7-0433</strain>
    </source>
</reference>
<dbReference type="SUPFAM" id="SSF52540">
    <property type="entry name" value="P-loop containing nucleoside triphosphate hydrolases"/>
    <property type="match status" value="1"/>
</dbReference>
<keyword evidence="3" id="KW-0547">Nucleotide-binding</keyword>
<name>A0ABX3GIP1_9BACL</name>
<keyword evidence="3" id="KW-0347">Helicase</keyword>
<dbReference type="Pfam" id="PF13307">
    <property type="entry name" value="Helicase_C_2"/>
    <property type="match status" value="1"/>
</dbReference>